<keyword evidence="3 8" id="KW-0378">Hydrolase</keyword>
<keyword evidence="9" id="KW-1185">Reference proteome</keyword>
<accession>A0A7W6LKN0</accession>
<feature type="domain" description="Beta-mannosidase-like galactose-binding" evidence="7">
    <location>
        <begin position="39"/>
        <end position="181"/>
    </location>
</feature>
<dbReference type="PANTHER" id="PTHR43730:SF1">
    <property type="entry name" value="BETA-MANNOSIDASE"/>
    <property type="match status" value="1"/>
</dbReference>
<dbReference type="AlphaFoldDB" id="A0A7W6LKN0"/>
<dbReference type="Pfam" id="PF22666">
    <property type="entry name" value="Glyco_hydro_2_N2"/>
    <property type="match status" value="1"/>
</dbReference>
<dbReference type="Gene3D" id="2.60.40.10">
    <property type="entry name" value="Immunoglobulins"/>
    <property type="match status" value="1"/>
</dbReference>
<dbReference type="Gene3D" id="2.60.120.260">
    <property type="entry name" value="Galactose-binding domain-like"/>
    <property type="match status" value="1"/>
</dbReference>
<dbReference type="InterPro" id="IPR041625">
    <property type="entry name" value="Beta-mannosidase_Ig"/>
</dbReference>
<evidence type="ECO:0000313" key="8">
    <source>
        <dbReference type="EMBL" id="MBB4146139.1"/>
    </source>
</evidence>
<evidence type="ECO:0000256" key="3">
    <source>
        <dbReference type="ARBA" id="ARBA00022801"/>
    </source>
</evidence>
<dbReference type="SUPFAM" id="SSF51445">
    <property type="entry name" value="(Trans)glycosidases"/>
    <property type="match status" value="1"/>
</dbReference>
<dbReference type="InterPro" id="IPR036156">
    <property type="entry name" value="Beta-gal/glucu_dom_sf"/>
</dbReference>
<dbReference type="InterPro" id="IPR050887">
    <property type="entry name" value="Beta-mannosidase_GH2"/>
</dbReference>
<dbReference type="GO" id="GO:0004567">
    <property type="term" value="F:beta-mannosidase activity"/>
    <property type="evidence" value="ECO:0007669"/>
    <property type="project" value="UniProtKB-EC"/>
</dbReference>
<evidence type="ECO:0000259" key="6">
    <source>
        <dbReference type="Pfam" id="PF17753"/>
    </source>
</evidence>
<gene>
    <name evidence="8" type="ORF">GGQ72_004709</name>
</gene>
<dbReference type="SUPFAM" id="SSF49303">
    <property type="entry name" value="beta-Galactosidase/glucuronidase domain"/>
    <property type="match status" value="2"/>
</dbReference>
<dbReference type="InterPro" id="IPR008979">
    <property type="entry name" value="Galactose-bd-like_sf"/>
</dbReference>
<evidence type="ECO:0000256" key="2">
    <source>
        <dbReference type="ARBA" id="ARBA00012754"/>
    </source>
</evidence>
<dbReference type="RefSeq" id="WP_165130430.1">
    <property type="nucleotide sequence ID" value="NZ_CP049248.1"/>
</dbReference>
<evidence type="ECO:0000259" key="7">
    <source>
        <dbReference type="Pfam" id="PF22666"/>
    </source>
</evidence>
<sequence length="817" mass="90177">MTSRPELSLASTRRLETGWRLTLTPAGAHAFPATVPDDAIAAFVPGTVAEALEKAGLFDRTNPVPLDHQDAWYRLDLNEPAGSAILKLDGLATFADVFLNEELILSSDSMFHAHEVPVTLTGKDHLAICFRALRPHLSRKLKRARWRTRMISEAGLRGIRTTLLGYMPGWCPEIHAIGPYRPISLVRYETQSVDSIRIVPTLDTAGCGHLNVGFRVAGAVSGLTLRCAGFETPVNVNEQGLAIASLELPGVEPWWPHMHGRPVLHDVILSNGSDDVILGRTGFRHLAIDRQTDGNGFQLVVNGTPVFCRGAVWTNADIVRLAGTRADYEPWLRLAAEAGMNMIRIGGTMTYETPGFFALCDELGIMVWQEAMLANFDYPAQDEAFLASFSREIETLLVATSVSPSLAVFCGGSEVYQQGAMMGLSQPIWCGDLTEKVLPDLVKTHRPDIIYVPNSPSGGPMPFALNSGIGHYYGVGAYCRPLEDARRADVRFAGECLAFSHVPEQELLDQHLPVSPVHHPQWKARVPRDRDASWDFEDIREHYLGLLYDVDPVRLRREDVNRYLDLSRVVTGEVIEATFAEWRRLGSRCGGALVWTFQDLLPGAGWGLLDATGQPKPVWHAVRRAFRPVQVLLLDEGTNGLDVHVINETPVERTLHLDLACLKNGRQRVIAGERALVLAPHSQIKIPATDLFGSFFDTTYAYRFAAPQHEVTVATLTDAETGAHLADAFHFPRGRKAAFFDVELKAELVETETGFALDVETDRFAQSVQIKADGFLPSENWFHLAPGKAKRILLAHKREASKPNVELCCPGSAAIRL</sequence>
<dbReference type="InterPro" id="IPR013783">
    <property type="entry name" value="Ig-like_fold"/>
</dbReference>
<dbReference type="Pfam" id="PF17753">
    <property type="entry name" value="Ig_mannosidase"/>
    <property type="match status" value="1"/>
</dbReference>
<evidence type="ECO:0000256" key="1">
    <source>
        <dbReference type="ARBA" id="ARBA00000829"/>
    </source>
</evidence>
<comment type="caution">
    <text evidence="8">The sequence shown here is derived from an EMBL/GenBank/DDBJ whole genome shotgun (WGS) entry which is preliminary data.</text>
</comment>
<dbReference type="SUPFAM" id="SSF49785">
    <property type="entry name" value="Galactose-binding domain-like"/>
    <property type="match status" value="1"/>
</dbReference>
<name>A0A7W6LKN0_9HYPH</name>
<evidence type="ECO:0000256" key="5">
    <source>
        <dbReference type="ARBA" id="ARBA00023295"/>
    </source>
</evidence>
<dbReference type="InterPro" id="IPR017853">
    <property type="entry name" value="GH"/>
</dbReference>
<proteinExistence type="predicted"/>
<dbReference type="PANTHER" id="PTHR43730">
    <property type="entry name" value="BETA-MANNOSIDASE"/>
    <property type="match status" value="1"/>
</dbReference>
<dbReference type="InterPro" id="IPR054593">
    <property type="entry name" value="Beta-mannosidase-like_N2"/>
</dbReference>
<organism evidence="8 9">
    <name type="scientific">Rhizobium rhizoryzae</name>
    <dbReference type="NCBI Taxonomy" id="451876"/>
    <lineage>
        <taxon>Bacteria</taxon>
        <taxon>Pseudomonadati</taxon>
        <taxon>Pseudomonadota</taxon>
        <taxon>Alphaproteobacteria</taxon>
        <taxon>Hyphomicrobiales</taxon>
        <taxon>Rhizobiaceae</taxon>
        <taxon>Rhizobium/Agrobacterium group</taxon>
        <taxon>Rhizobium</taxon>
    </lineage>
</organism>
<dbReference type="Proteomes" id="UP000519897">
    <property type="component" value="Unassembled WGS sequence"/>
</dbReference>
<evidence type="ECO:0000313" key="9">
    <source>
        <dbReference type="Proteomes" id="UP000519897"/>
    </source>
</evidence>
<evidence type="ECO:0000256" key="4">
    <source>
        <dbReference type="ARBA" id="ARBA00023180"/>
    </source>
</evidence>
<comment type="catalytic activity">
    <reaction evidence="1">
        <text>Hydrolysis of terminal, non-reducing beta-D-mannose residues in beta-D-mannosides.</text>
        <dbReference type="EC" id="3.2.1.25"/>
    </reaction>
</comment>
<feature type="domain" description="Beta-mannosidase Ig-fold" evidence="6">
    <location>
        <begin position="741"/>
        <end position="803"/>
    </location>
</feature>
<keyword evidence="4" id="KW-0325">Glycoprotein</keyword>
<dbReference type="EMBL" id="JACIEC010000019">
    <property type="protein sequence ID" value="MBB4146139.1"/>
    <property type="molecule type" value="Genomic_DNA"/>
</dbReference>
<keyword evidence="5 8" id="KW-0326">Glycosidase</keyword>
<dbReference type="Gene3D" id="3.20.20.80">
    <property type="entry name" value="Glycosidases"/>
    <property type="match status" value="1"/>
</dbReference>
<reference evidence="8 9" key="1">
    <citation type="submission" date="2020-08" db="EMBL/GenBank/DDBJ databases">
        <title>Genomic Encyclopedia of Type Strains, Phase IV (KMG-IV): sequencing the most valuable type-strain genomes for metagenomic binning, comparative biology and taxonomic classification.</title>
        <authorList>
            <person name="Goeker M."/>
        </authorList>
    </citation>
    <scope>NUCLEOTIDE SEQUENCE [LARGE SCALE GENOMIC DNA]</scope>
    <source>
        <strain evidence="8 9">DSM 29514</strain>
    </source>
</reference>
<protein>
    <recommendedName>
        <fullName evidence="2">beta-mannosidase</fullName>
        <ecNumber evidence="2">3.2.1.25</ecNumber>
    </recommendedName>
</protein>
<dbReference type="GO" id="GO:0006516">
    <property type="term" value="P:glycoprotein catabolic process"/>
    <property type="evidence" value="ECO:0007669"/>
    <property type="project" value="TreeGrafter"/>
</dbReference>
<dbReference type="EC" id="3.2.1.25" evidence="2"/>